<protein>
    <recommendedName>
        <fullName evidence="1">BTB domain-containing protein</fullName>
    </recommendedName>
</protein>
<dbReference type="CDD" id="cd18186">
    <property type="entry name" value="BTB_POZ_ZBTB_KLHL-like"/>
    <property type="match status" value="1"/>
</dbReference>
<accession>A0AAV2HPG7</accession>
<dbReference type="InterPro" id="IPR011333">
    <property type="entry name" value="SKP1/BTB/POZ_sf"/>
</dbReference>
<dbReference type="Gene3D" id="3.30.710.10">
    <property type="entry name" value="Potassium Channel Kv1.1, Chain A"/>
    <property type="match status" value="1"/>
</dbReference>
<dbReference type="EMBL" id="CAXITT010000180">
    <property type="protein sequence ID" value="CAL1534719.1"/>
    <property type="molecule type" value="Genomic_DNA"/>
</dbReference>
<dbReference type="PROSITE" id="PS50097">
    <property type="entry name" value="BTB"/>
    <property type="match status" value="1"/>
</dbReference>
<proteinExistence type="predicted"/>
<dbReference type="SMART" id="SM00225">
    <property type="entry name" value="BTB"/>
    <property type="match status" value="1"/>
</dbReference>
<evidence type="ECO:0000313" key="2">
    <source>
        <dbReference type="EMBL" id="CAL1534719.1"/>
    </source>
</evidence>
<gene>
    <name evidence="2" type="ORF">GSLYS_00008679001</name>
</gene>
<dbReference type="PANTHER" id="PTHR45632">
    <property type="entry name" value="LD33804P"/>
    <property type="match status" value="1"/>
</dbReference>
<feature type="domain" description="BTB" evidence="1">
    <location>
        <begin position="27"/>
        <end position="96"/>
    </location>
</feature>
<evidence type="ECO:0000259" key="1">
    <source>
        <dbReference type="PROSITE" id="PS50097"/>
    </source>
</evidence>
<dbReference type="InterPro" id="IPR000210">
    <property type="entry name" value="BTB/POZ_dom"/>
</dbReference>
<dbReference type="AlphaFoldDB" id="A0AAV2HPG7"/>
<organism evidence="2 3">
    <name type="scientific">Lymnaea stagnalis</name>
    <name type="common">Great pond snail</name>
    <name type="synonym">Helix stagnalis</name>
    <dbReference type="NCBI Taxonomy" id="6523"/>
    <lineage>
        <taxon>Eukaryota</taxon>
        <taxon>Metazoa</taxon>
        <taxon>Spiralia</taxon>
        <taxon>Lophotrochozoa</taxon>
        <taxon>Mollusca</taxon>
        <taxon>Gastropoda</taxon>
        <taxon>Heterobranchia</taxon>
        <taxon>Euthyneura</taxon>
        <taxon>Panpulmonata</taxon>
        <taxon>Hygrophila</taxon>
        <taxon>Lymnaeoidea</taxon>
        <taxon>Lymnaeidae</taxon>
        <taxon>Lymnaea</taxon>
    </lineage>
</organism>
<sequence>MIIQISPDANANLLLKLTSMQEQGEFCDFTLFVSGLEIKAHKCMLAACSEYFQTSFRFHDTGHSLISIDLTHLGCDYSIVEMVIRSFYTNEIDIDLSCIESVLRFADYLVCENVRLCIEAYMEKTLTFDNVIAYFQLALQYRLNSTGLLNGIRSLLCARFHDYFIYQRDTLDANMEVINGFISF</sequence>
<name>A0AAV2HPG7_LYMST</name>
<evidence type="ECO:0000313" key="3">
    <source>
        <dbReference type="Proteomes" id="UP001497497"/>
    </source>
</evidence>
<feature type="non-terminal residue" evidence="2">
    <location>
        <position position="184"/>
    </location>
</feature>
<dbReference type="Pfam" id="PF00651">
    <property type="entry name" value="BTB"/>
    <property type="match status" value="1"/>
</dbReference>
<reference evidence="2 3" key="1">
    <citation type="submission" date="2024-04" db="EMBL/GenBank/DDBJ databases">
        <authorList>
            <consortium name="Genoscope - CEA"/>
            <person name="William W."/>
        </authorList>
    </citation>
    <scope>NUCLEOTIDE SEQUENCE [LARGE SCALE GENOMIC DNA]</scope>
</reference>
<keyword evidence="3" id="KW-1185">Reference proteome</keyword>
<dbReference type="SUPFAM" id="SSF54695">
    <property type="entry name" value="POZ domain"/>
    <property type="match status" value="1"/>
</dbReference>
<dbReference type="Proteomes" id="UP001497497">
    <property type="component" value="Unassembled WGS sequence"/>
</dbReference>
<comment type="caution">
    <text evidence="2">The sequence shown here is derived from an EMBL/GenBank/DDBJ whole genome shotgun (WGS) entry which is preliminary data.</text>
</comment>